<feature type="transmembrane region" description="Helical" evidence="2">
    <location>
        <begin position="37"/>
        <end position="56"/>
    </location>
</feature>
<dbReference type="EMBL" id="JACEGE010000035">
    <property type="protein sequence ID" value="MBA2796818.1"/>
    <property type="molecule type" value="Genomic_DNA"/>
</dbReference>
<dbReference type="Proteomes" id="UP000524462">
    <property type="component" value="Unassembled WGS sequence"/>
</dbReference>
<keyword evidence="2" id="KW-1133">Transmembrane helix</keyword>
<reference evidence="3 4" key="1">
    <citation type="submission" date="2020-07" db="EMBL/GenBank/DDBJ databases">
        <title>Molecular and genomic characterization of Streptococcus porcinus isolated from diseased swine in Brazil.</title>
        <authorList>
            <person name="Moreno L.Z."/>
            <person name="Matajira C.E.C."/>
            <person name="Poor A.P."/>
            <person name="Dutra M.C."/>
            <person name="Moreno A.M."/>
        </authorList>
    </citation>
    <scope>NUCLEOTIDE SEQUENCE [LARGE SCALE GENOMIC DNA]</scope>
    <source>
        <strain evidence="3 4">SP0816-2</strain>
    </source>
</reference>
<evidence type="ECO:0000256" key="2">
    <source>
        <dbReference type="SAM" id="Phobius"/>
    </source>
</evidence>
<name>A0A7W0AS29_STRPO</name>
<keyword evidence="2" id="KW-0812">Transmembrane</keyword>
<dbReference type="RefSeq" id="WP_006738590.1">
    <property type="nucleotide sequence ID" value="NZ_JACEGE010000035.1"/>
</dbReference>
<keyword evidence="2" id="KW-0472">Membrane</keyword>
<gene>
    <name evidence="3" type="ORF">H1B29_10090</name>
</gene>
<protein>
    <submittedName>
        <fullName evidence="3">Uncharacterized protein</fullName>
    </submittedName>
</protein>
<comment type="caution">
    <text evidence="3">The sequence shown here is derived from an EMBL/GenBank/DDBJ whole genome shotgun (WGS) entry which is preliminary data.</text>
</comment>
<keyword evidence="1" id="KW-0175">Coiled coil</keyword>
<evidence type="ECO:0000256" key="1">
    <source>
        <dbReference type="SAM" id="Coils"/>
    </source>
</evidence>
<evidence type="ECO:0000313" key="4">
    <source>
        <dbReference type="Proteomes" id="UP000524462"/>
    </source>
</evidence>
<sequence length="333" mass="37709">MIEKIEKIFLTITNGPLGQFIQRIVSWFQENVIKRKLIIFSLLMTVWIGLLLSAILSPERKTYSPDQLKTKQIFSNESGEINLISQLYSPETGIIVLQFETNDATSNIDRGIDTNRLEWKLYSKQKSLNATMDVVPIIDKKISVIIHNVPKDFEAFAIDIKNKTVVVKDVDVDLDTTPSSARSNKSAQSSPTSTVQFFIAKENPELKSKVIKNTTREQFTLSEIKQELKFQKSQKTKLNNSIIKLKNSIADDESTKINLNNEAKYLSGDDLVQNQNDIESINSNMESKNQSIDTANQNIEKVKEKIKSLKKKEAAVKNGTFEFSSSIVTIQKN</sequence>
<dbReference type="AlphaFoldDB" id="A0A7W0AS29"/>
<accession>A0A7W0AS29</accession>
<organism evidence="3 4">
    <name type="scientific">Streptococcus porcinus</name>
    <dbReference type="NCBI Taxonomy" id="1340"/>
    <lineage>
        <taxon>Bacteria</taxon>
        <taxon>Bacillati</taxon>
        <taxon>Bacillota</taxon>
        <taxon>Bacilli</taxon>
        <taxon>Lactobacillales</taxon>
        <taxon>Streptococcaceae</taxon>
        <taxon>Streptococcus</taxon>
    </lineage>
</organism>
<feature type="coiled-coil region" evidence="1">
    <location>
        <begin position="278"/>
        <end position="319"/>
    </location>
</feature>
<evidence type="ECO:0000313" key="3">
    <source>
        <dbReference type="EMBL" id="MBA2796818.1"/>
    </source>
</evidence>
<proteinExistence type="predicted"/>